<evidence type="ECO:0000256" key="9">
    <source>
        <dbReference type="ARBA" id="ARBA00022679"/>
    </source>
</evidence>
<dbReference type="PANTHER" id="PTHR32179">
    <property type="entry name" value="NICOTINATE-NUCLEOTIDE PYROPHOSPHORYLASE [CARBOXYLATING]"/>
    <property type="match status" value="1"/>
</dbReference>
<dbReference type="InterPro" id="IPR036068">
    <property type="entry name" value="Nicotinate_pribotase-like_C"/>
</dbReference>
<evidence type="ECO:0000313" key="16">
    <source>
        <dbReference type="EMBL" id="KAB1633079.1"/>
    </source>
</evidence>
<evidence type="ECO:0000256" key="5">
    <source>
        <dbReference type="ARBA" id="ARBA00011944"/>
    </source>
</evidence>
<evidence type="ECO:0000256" key="3">
    <source>
        <dbReference type="ARBA" id="ARBA00009400"/>
    </source>
</evidence>
<reference evidence="16 17" key="1">
    <citation type="submission" date="2019-09" db="EMBL/GenBank/DDBJ databases">
        <title>Phylogeny of genus Pseudoclavibacter and closely related genus.</title>
        <authorList>
            <person name="Li Y."/>
        </authorList>
    </citation>
    <scope>NUCLEOTIDE SEQUENCE [LARGE SCALE GENOMIC DNA]</scope>
    <source>
        <strain evidence="16 17">JCM 16921</strain>
    </source>
</reference>
<dbReference type="SUPFAM" id="SSF51690">
    <property type="entry name" value="Nicotinate/Quinolinate PRTase C-terminal domain-like"/>
    <property type="match status" value="1"/>
</dbReference>
<proteinExistence type="inferred from homology"/>
<evidence type="ECO:0000256" key="11">
    <source>
        <dbReference type="ARBA" id="ARBA00047445"/>
    </source>
</evidence>
<dbReference type="GO" id="GO:0004514">
    <property type="term" value="F:nicotinate-nucleotide diphosphorylase (carboxylating) activity"/>
    <property type="evidence" value="ECO:0007669"/>
    <property type="project" value="UniProtKB-EC"/>
</dbReference>
<protein>
    <recommendedName>
        <fullName evidence="6">Nicotinate-nucleotide pyrophosphorylase [carboxylating]</fullName>
        <ecNumber evidence="5">2.4.2.19</ecNumber>
    </recommendedName>
    <alternativeName>
        <fullName evidence="12">Probable nicotinate-nucleotide pyrophosphorylase [carboxylating]</fullName>
    </alternativeName>
    <alternativeName>
        <fullName evidence="10">Quinolinate phosphoribosyltransferase [decarboxylating]</fullName>
    </alternativeName>
</protein>
<dbReference type="GO" id="GO:0005737">
    <property type="term" value="C:cytoplasm"/>
    <property type="evidence" value="ECO:0007669"/>
    <property type="project" value="TreeGrafter"/>
</dbReference>
<dbReference type="Pfam" id="PF01729">
    <property type="entry name" value="QRPTase_C"/>
    <property type="match status" value="1"/>
</dbReference>
<evidence type="ECO:0000256" key="2">
    <source>
        <dbReference type="ARBA" id="ARBA00004893"/>
    </source>
</evidence>
<comment type="caution">
    <text evidence="16">The sequence shown here is derived from an EMBL/GenBank/DDBJ whole genome shotgun (WGS) entry which is preliminary data.</text>
</comment>
<name>A0A7C8BQJ6_9MICO</name>
<dbReference type="Gene3D" id="3.20.20.70">
    <property type="entry name" value="Aldolase class I"/>
    <property type="match status" value="1"/>
</dbReference>
<evidence type="ECO:0000256" key="4">
    <source>
        <dbReference type="ARBA" id="ARBA00011218"/>
    </source>
</evidence>
<evidence type="ECO:0000256" key="1">
    <source>
        <dbReference type="ARBA" id="ARBA00003237"/>
    </source>
</evidence>
<sequence length="303" mass="31124">MPHPVPADAGPVGPTLPRAALVRLVRRALAEDAPGGDLSAALLPPGTAVTAALRAREAGVFAGGRALVETFRQVDPDTRVTGLAPDGTVFEPAHTLAVVRGRAAAVLTAERVALNLVQRLSGTATLTRRFVDAVACTRARIVDTRKTTPGLRMLQREAVRAGGGRNHRTGLSDAVMLKDNHLAALGVAGPEDAAGLTRAVRAARERLGHTVHLEVEVDRLDQVEPVVAGGADSILLDNMTPAELRRAVAIVAGRAITEASGGVDLDRVAAIAGSGVDLISVGRLTHGAPALDLGLDVIATGPA</sequence>
<evidence type="ECO:0000259" key="14">
    <source>
        <dbReference type="Pfam" id="PF01729"/>
    </source>
</evidence>
<dbReference type="UniPathway" id="UPA00253">
    <property type="reaction ID" value="UER00331"/>
</dbReference>
<evidence type="ECO:0000256" key="7">
    <source>
        <dbReference type="ARBA" id="ARBA00022642"/>
    </source>
</evidence>
<dbReference type="Proteomes" id="UP000481339">
    <property type="component" value="Unassembled WGS sequence"/>
</dbReference>
<dbReference type="InterPro" id="IPR022412">
    <property type="entry name" value="Quinolinate_PRibosylTrfase_N"/>
</dbReference>
<comment type="catalytic activity">
    <reaction evidence="11">
        <text>nicotinate beta-D-ribonucleotide + CO2 + diphosphate = quinolinate + 5-phospho-alpha-D-ribose 1-diphosphate + 2 H(+)</text>
        <dbReference type="Rhea" id="RHEA:12733"/>
        <dbReference type="ChEBI" id="CHEBI:15378"/>
        <dbReference type="ChEBI" id="CHEBI:16526"/>
        <dbReference type="ChEBI" id="CHEBI:29959"/>
        <dbReference type="ChEBI" id="CHEBI:33019"/>
        <dbReference type="ChEBI" id="CHEBI:57502"/>
        <dbReference type="ChEBI" id="CHEBI:58017"/>
        <dbReference type="EC" id="2.4.2.19"/>
    </reaction>
</comment>
<dbReference type="PIRSF" id="PIRSF006250">
    <property type="entry name" value="NadC_ModD"/>
    <property type="match status" value="1"/>
</dbReference>
<dbReference type="InterPro" id="IPR037128">
    <property type="entry name" value="Quinolinate_PRibosylTase_N_sf"/>
</dbReference>
<feature type="domain" description="Quinolinate phosphoribosyl transferase N-terminal" evidence="15">
    <location>
        <begin position="41"/>
        <end position="121"/>
    </location>
</feature>
<keyword evidence="9 13" id="KW-0808">Transferase</keyword>
<evidence type="ECO:0000256" key="13">
    <source>
        <dbReference type="PIRNR" id="PIRNR006250"/>
    </source>
</evidence>
<keyword evidence="17" id="KW-1185">Reference proteome</keyword>
<dbReference type="Pfam" id="PF02749">
    <property type="entry name" value="QRPTase_N"/>
    <property type="match status" value="1"/>
</dbReference>
<dbReference type="NCBIfam" id="TIGR00078">
    <property type="entry name" value="nadC"/>
    <property type="match status" value="1"/>
</dbReference>
<dbReference type="FunFam" id="3.90.1170.20:FF:000001">
    <property type="entry name" value="Nicotinate-nucleotide diphosphorylase (Carboxylating)"/>
    <property type="match status" value="1"/>
</dbReference>
<gene>
    <name evidence="16" type="primary">nadC</name>
    <name evidence="16" type="ORF">F8O02_03965</name>
</gene>
<dbReference type="InterPro" id="IPR013785">
    <property type="entry name" value="Aldolase_TIM"/>
</dbReference>
<dbReference type="InterPro" id="IPR027277">
    <property type="entry name" value="NadC/ModD"/>
</dbReference>
<dbReference type="GO" id="GO:0034213">
    <property type="term" value="P:quinolinate catabolic process"/>
    <property type="evidence" value="ECO:0007669"/>
    <property type="project" value="TreeGrafter"/>
</dbReference>
<dbReference type="Gene3D" id="3.90.1170.20">
    <property type="entry name" value="Quinolinate phosphoribosyl transferase, N-terminal domain"/>
    <property type="match status" value="1"/>
</dbReference>
<feature type="domain" description="Quinolinate phosphoribosyl transferase C-terminal" evidence="14">
    <location>
        <begin position="124"/>
        <end position="296"/>
    </location>
</feature>
<comment type="similarity">
    <text evidence="3 13">Belongs to the NadC/ModD family.</text>
</comment>
<evidence type="ECO:0000256" key="10">
    <source>
        <dbReference type="ARBA" id="ARBA00033102"/>
    </source>
</evidence>
<keyword evidence="7" id="KW-0662">Pyridine nucleotide biosynthesis</keyword>
<dbReference type="EC" id="2.4.2.19" evidence="5"/>
<evidence type="ECO:0000256" key="8">
    <source>
        <dbReference type="ARBA" id="ARBA00022676"/>
    </source>
</evidence>
<evidence type="ECO:0000256" key="12">
    <source>
        <dbReference type="ARBA" id="ARBA00069173"/>
    </source>
</evidence>
<comment type="subunit">
    <text evidence="4">Hexamer formed by 3 homodimers.</text>
</comment>
<dbReference type="RefSeq" id="WP_158036001.1">
    <property type="nucleotide sequence ID" value="NZ_BAAAZV010000003.1"/>
</dbReference>
<dbReference type="InterPro" id="IPR002638">
    <property type="entry name" value="Quinolinate_PRibosylTrfase_C"/>
</dbReference>
<dbReference type="PANTHER" id="PTHR32179:SF3">
    <property type="entry name" value="NICOTINATE-NUCLEOTIDE PYROPHOSPHORYLASE [CARBOXYLATING]"/>
    <property type="match status" value="1"/>
</dbReference>
<evidence type="ECO:0000313" key="17">
    <source>
        <dbReference type="Proteomes" id="UP000481339"/>
    </source>
</evidence>
<evidence type="ECO:0000256" key="6">
    <source>
        <dbReference type="ARBA" id="ARBA00020990"/>
    </source>
</evidence>
<dbReference type="EMBL" id="WBKA01000002">
    <property type="protein sequence ID" value="KAB1633079.1"/>
    <property type="molecule type" value="Genomic_DNA"/>
</dbReference>
<comment type="function">
    <text evidence="1">Involved in the catabolism of quinolinic acid (QA).</text>
</comment>
<evidence type="ECO:0000259" key="15">
    <source>
        <dbReference type="Pfam" id="PF02749"/>
    </source>
</evidence>
<dbReference type="SUPFAM" id="SSF54675">
    <property type="entry name" value="Nicotinate/Quinolinate PRTase N-terminal domain-like"/>
    <property type="match status" value="1"/>
</dbReference>
<dbReference type="CDD" id="cd01572">
    <property type="entry name" value="QPRTase"/>
    <property type="match status" value="1"/>
</dbReference>
<dbReference type="GO" id="GO:0009435">
    <property type="term" value="P:NAD+ biosynthetic process"/>
    <property type="evidence" value="ECO:0007669"/>
    <property type="project" value="UniProtKB-UniPathway"/>
</dbReference>
<dbReference type="InterPro" id="IPR004393">
    <property type="entry name" value="NadC"/>
</dbReference>
<dbReference type="OrthoDB" id="9782546at2"/>
<accession>A0A7C8BQJ6</accession>
<organism evidence="16 17">
    <name type="scientific">Pseudoclavibacter caeni</name>
    <dbReference type="NCBI Taxonomy" id="908846"/>
    <lineage>
        <taxon>Bacteria</taxon>
        <taxon>Bacillati</taxon>
        <taxon>Actinomycetota</taxon>
        <taxon>Actinomycetes</taxon>
        <taxon>Micrococcales</taxon>
        <taxon>Microbacteriaceae</taxon>
        <taxon>Pseudoclavibacter</taxon>
    </lineage>
</organism>
<comment type="pathway">
    <text evidence="2">Cofactor biosynthesis; NAD(+) biosynthesis; nicotinate D-ribonucleotide from quinolinate: step 1/1.</text>
</comment>
<dbReference type="FunFam" id="3.20.20.70:FF:000030">
    <property type="entry name" value="Nicotinate-nucleotide pyrophosphorylase, carboxylating"/>
    <property type="match status" value="1"/>
</dbReference>
<dbReference type="AlphaFoldDB" id="A0A7C8BQJ6"/>
<keyword evidence="8 13" id="KW-0328">Glycosyltransferase</keyword>